<proteinExistence type="predicted"/>
<name>A0AC35FHD3_9BILA</name>
<dbReference type="WBParaSite" id="PS1159_v2.g17528.t1">
    <property type="protein sequence ID" value="PS1159_v2.g17528.t1"/>
    <property type="gene ID" value="PS1159_v2.g17528"/>
</dbReference>
<dbReference type="Proteomes" id="UP000887580">
    <property type="component" value="Unplaced"/>
</dbReference>
<sequence>MSRTSYRYCGNLNCSFTIEPCLAKTVKGSLDITILHLKIKRQNYELTTQFEGNMDIFTIYSDGSIVLHLEVDTFNNYENDYVLFLNNSKTYNFEAITYPSWISKALTLETSRIENCYHFRSSIYF</sequence>
<accession>A0AC35FHD3</accession>
<evidence type="ECO:0000313" key="1">
    <source>
        <dbReference type="Proteomes" id="UP000887580"/>
    </source>
</evidence>
<organism evidence="1 2">
    <name type="scientific">Panagrolaimus sp. PS1159</name>
    <dbReference type="NCBI Taxonomy" id="55785"/>
    <lineage>
        <taxon>Eukaryota</taxon>
        <taxon>Metazoa</taxon>
        <taxon>Ecdysozoa</taxon>
        <taxon>Nematoda</taxon>
        <taxon>Chromadorea</taxon>
        <taxon>Rhabditida</taxon>
        <taxon>Tylenchina</taxon>
        <taxon>Panagrolaimomorpha</taxon>
        <taxon>Panagrolaimoidea</taxon>
        <taxon>Panagrolaimidae</taxon>
        <taxon>Panagrolaimus</taxon>
    </lineage>
</organism>
<reference evidence="2" key="1">
    <citation type="submission" date="2022-11" db="UniProtKB">
        <authorList>
            <consortium name="WormBaseParasite"/>
        </authorList>
    </citation>
    <scope>IDENTIFICATION</scope>
</reference>
<evidence type="ECO:0000313" key="2">
    <source>
        <dbReference type="WBParaSite" id="PS1159_v2.g17528.t1"/>
    </source>
</evidence>
<protein>
    <submittedName>
        <fullName evidence="2">Galectin</fullName>
    </submittedName>
</protein>